<proteinExistence type="predicted"/>
<sequence length="69" mass="7503">MREAGFRKGKAKPRIFGVRHKGDTAVFPCFLAVAIKPFPDKKTAPMGRFQSLIFLCGAGQPRDPLAIGS</sequence>
<gene>
    <name evidence="1" type="ORF">CFBP7129_07095</name>
</gene>
<protein>
    <submittedName>
        <fullName evidence="1">Uncharacterized protein</fullName>
    </submittedName>
</protein>
<dbReference type="EMBL" id="CP039922">
    <property type="protein sequence ID" value="QCL93982.1"/>
    <property type="molecule type" value="Genomic_DNA"/>
</dbReference>
<reference evidence="1 2" key="1">
    <citation type="submission" date="2019-04" db="EMBL/GenBank/DDBJ databases">
        <title>Complete genome sequence of Agrobacterium tumefaciens CFBP7129.</title>
        <authorList>
            <person name="Haryono M."/>
            <person name="Lin Y.-C."/>
            <person name="Lai E.-M."/>
            <person name="Kuo C.-H."/>
        </authorList>
    </citation>
    <scope>NUCLEOTIDE SEQUENCE [LARGE SCALE GENOMIC DNA]</scope>
    <source>
        <strain evidence="1 2">CFBP7129</strain>
    </source>
</reference>
<organism evidence="1 2">
    <name type="scientific">Agrobacterium tumefaciens</name>
    <dbReference type="NCBI Taxonomy" id="358"/>
    <lineage>
        <taxon>Bacteria</taxon>
        <taxon>Pseudomonadati</taxon>
        <taxon>Pseudomonadota</taxon>
        <taxon>Alphaproteobacteria</taxon>
        <taxon>Hyphomicrobiales</taxon>
        <taxon>Rhizobiaceae</taxon>
        <taxon>Rhizobium/Agrobacterium group</taxon>
        <taxon>Agrobacterium</taxon>
        <taxon>Agrobacterium tumefaciens complex</taxon>
    </lineage>
</organism>
<name>A0A4D7YRX1_AGRTU</name>
<dbReference type="AlphaFoldDB" id="A0A4D7YRX1"/>
<evidence type="ECO:0000313" key="1">
    <source>
        <dbReference type="EMBL" id="QCL93982.1"/>
    </source>
</evidence>
<dbReference type="Proteomes" id="UP000298649">
    <property type="component" value="Chromosome circular"/>
</dbReference>
<evidence type="ECO:0000313" key="2">
    <source>
        <dbReference type="Proteomes" id="UP000298649"/>
    </source>
</evidence>
<accession>A0A4D7YRX1</accession>